<sequence>MKVSDQHFCNQDELFQLPGFFLGIVSQY</sequence>
<gene>
    <name evidence="1" type="ORF">METZ01_LOCUS266481</name>
</gene>
<reference evidence="1" key="1">
    <citation type="submission" date="2018-05" db="EMBL/GenBank/DDBJ databases">
        <authorList>
            <person name="Lanie J.A."/>
            <person name="Ng W.-L."/>
            <person name="Kazmierczak K.M."/>
            <person name="Andrzejewski T.M."/>
            <person name="Davidsen T.M."/>
            <person name="Wayne K.J."/>
            <person name="Tettelin H."/>
            <person name="Glass J.I."/>
            <person name="Rusch D."/>
            <person name="Podicherti R."/>
            <person name="Tsui H.-C.T."/>
            <person name="Winkler M.E."/>
        </authorList>
    </citation>
    <scope>NUCLEOTIDE SEQUENCE</scope>
</reference>
<name>A0A382JRH8_9ZZZZ</name>
<protein>
    <submittedName>
        <fullName evidence="1">Uncharacterized protein</fullName>
    </submittedName>
</protein>
<evidence type="ECO:0000313" key="1">
    <source>
        <dbReference type="EMBL" id="SVC13627.1"/>
    </source>
</evidence>
<proteinExistence type="predicted"/>
<organism evidence="1">
    <name type="scientific">marine metagenome</name>
    <dbReference type="NCBI Taxonomy" id="408172"/>
    <lineage>
        <taxon>unclassified sequences</taxon>
        <taxon>metagenomes</taxon>
        <taxon>ecological metagenomes</taxon>
    </lineage>
</organism>
<dbReference type="AlphaFoldDB" id="A0A382JRH8"/>
<accession>A0A382JRH8</accession>
<dbReference type="EMBL" id="UINC01075443">
    <property type="protein sequence ID" value="SVC13627.1"/>
    <property type="molecule type" value="Genomic_DNA"/>
</dbReference>